<sequence>MSLDHSTGSNANNPDTIAGLTPVDSESPLVPISASGPSMSIHAGSTSMSIGRSASAPASPSDPAPVKPSKSSLASQSNLALAGPSVSAPAGPSVSTSASPFISAPANPSISAPDSPSANEINRHSNIPPSDDENADDQEKVDNPKEFIQTARQQRPRRHPLLGQRQAPFTGPAETYDYTEMFEEDEPYTEMGPSARVWKVYNQEIIRIDTDRIEDWRDGLDSLLVFVCKSGSIGFILC</sequence>
<reference evidence="2 3" key="1">
    <citation type="journal article" date="2019" name="Nat. Ecol. Evol.">
        <title>Megaphylogeny resolves global patterns of mushroom evolution.</title>
        <authorList>
            <person name="Varga T."/>
            <person name="Krizsan K."/>
            <person name="Foldi C."/>
            <person name="Dima B."/>
            <person name="Sanchez-Garcia M."/>
            <person name="Sanchez-Ramirez S."/>
            <person name="Szollosi G.J."/>
            <person name="Szarkandi J.G."/>
            <person name="Papp V."/>
            <person name="Albert L."/>
            <person name="Andreopoulos W."/>
            <person name="Angelini C."/>
            <person name="Antonin V."/>
            <person name="Barry K.W."/>
            <person name="Bougher N.L."/>
            <person name="Buchanan P."/>
            <person name="Buyck B."/>
            <person name="Bense V."/>
            <person name="Catcheside P."/>
            <person name="Chovatia M."/>
            <person name="Cooper J."/>
            <person name="Damon W."/>
            <person name="Desjardin D."/>
            <person name="Finy P."/>
            <person name="Geml J."/>
            <person name="Haridas S."/>
            <person name="Hughes K."/>
            <person name="Justo A."/>
            <person name="Karasinski D."/>
            <person name="Kautmanova I."/>
            <person name="Kiss B."/>
            <person name="Kocsube S."/>
            <person name="Kotiranta H."/>
            <person name="LaButti K.M."/>
            <person name="Lechner B.E."/>
            <person name="Liimatainen K."/>
            <person name="Lipzen A."/>
            <person name="Lukacs Z."/>
            <person name="Mihaltcheva S."/>
            <person name="Morgado L.N."/>
            <person name="Niskanen T."/>
            <person name="Noordeloos M.E."/>
            <person name="Ohm R.A."/>
            <person name="Ortiz-Santana B."/>
            <person name="Ovrebo C."/>
            <person name="Racz N."/>
            <person name="Riley R."/>
            <person name="Savchenko A."/>
            <person name="Shiryaev A."/>
            <person name="Soop K."/>
            <person name="Spirin V."/>
            <person name="Szebenyi C."/>
            <person name="Tomsovsky M."/>
            <person name="Tulloss R.E."/>
            <person name="Uehling J."/>
            <person name="Grigoriev I.V."/>
            <person name="Vagvolgyi C."/>
            <person name="Papp T."/>
            <person name="Martin F.M."/>
            <person name="Miettinen O."/>
            <person name="Hibbett D.S."/>
            <person name="Nagy L.G."/>
        </authorList>
    </citation>
    <scope>NUCLEOTIDE SEQUENCE [LARGE SCALE GENOMIC DNA]</scope>
    <source>
        <strain evidence="2 3">CBS 962.96</strain>
    </source>
</reference>
<dbReference type="OrthoDB" id="3235960at2759"/>
<dbReference type="Proteomes" id="UP000297245">
    <property type="component" value="Unassembled WGS sequence"/>
</dbReference>
<feature type="compositionally biased region" description="Polar residues" evidence="1">
    <location>
        <begin position="35"/>
        <end position="52"/>
    </location>
</feature>
<organism evidence="2 3">
    <name type="scientific">Dendrothele bispora (strain CBS 962.96)</name>
    <dbReference type="NCBI Taxonomy" id="1314807"/>
    <lineage>
        <taxon>Eukaryota</taxon>
        <taxon>Fungi</taxon>
        <taxon>Dikarya</taxon>
        <taxon>Basidiomycota</taxon>
        <taxon>Agaricomycotina</taxon>
        <taxon>Agaricomycetes</taxon>
        <taxon>Agaricomycetidae</taxon>
        <taxon>Agaricales</taxon>
        <taxon>Agaricales incertae sedis</taxon>
        <taxon>Dendrothele</taxon>
    </lineage>
</organism>
<feature type="compositionally biased region" description="Low complexity" evidence="1">
    <location>
        <begin position="67"/>
        <end position="100"/>
    </location>
</feature>
<keyword evidence="3" id="KW-1185">Reference proteome</keyword>
<evidence type="ECO:0000256" key="1">
    <source>
        <dbReference type="SAM" id="MobiDB-lite"/>
    </source>
</evidence>
<name>A0A4S8LCA5_DENBC</name>
<gene>
    <name evidence="2" type="ORF">K435DRAFT_782847</name>
</gene>
<proteinExistence type="predicted"/>
<dbReference type="AlphaFoldDB" id="A0A4S8LCA5"/>
<evidence type="ECO:0000313" key="2">
    <source>
        <dbReference type="EMBL" id="THU86474.1"/>
    </source>
</evidence>
<protein>
    <submittedName>
        <fullName evidence="2">Uncharacterized protein</fullName>
    </submittedName>
</protein>
<feature type="compositionally biased region" description="Polar residues" evidence="1">
    <location>
        <begin position="1"/>
        <end position="15"/>
    </location>
</feature>
<evidence type="ECO:0000313" key="3">
    <source>
        <dbReference type="Proteomes" id="UP000297245"/>
    </source>
</evidence>
<feature type="region of interest" description="Disordered" evidence="1">
    <location>
        <begin position="1"/>
        <end position="139"/>
    </location>
</feature>
<dbReference type="EMBL" id="ML179496">
    <property type="protein sequence ID" value="THU86474.1"/>
    <property type="molecule type" value="Genomic_DNA"/>
</dbReference>
<feature type="compositionally biased region" description="Polar residues" evidence="1">
    <location>
        <begin position="106"/>
        <end position="128"/>
    </location>
</feature>
<feature type="region of interest" description="Disordered" evidence="1">
    <location>
        <begin position="151"/>
        <end position="172"/>
    </location>
</feature>
<accession>A0A4S8LCA5</accession>